<dbReference type="Gene3D" id="1.10.10.60">
    <property type="entry name" value="Homeodomain-like"/>
    <property type="match status" value="1"/>
</dbReference>
<keyword evidence="6" id="KW-1185">Reference proteome</keyword>
<evidence type="ECO:0000259" key="4">
    <source>
        <dbReference type="Pfam" id="PF05225"/>
    </source>
</evidence>
<accession>A0ABQ9FPE3</accession>
<dbReference type="InterPro" id="IPR007889">
    <property type="entry name" value="HTH_Psq"/>
</dbReference>
<dbReference type="CDD" id="cd00685">
    <property type="entry name" value="Trans_IPPS_HT"/>
    <property type="match status" value="1"/>
</dbReference>
<dbReference type="InterPro" id="IPR033749">
    <property type="entry name" value="Polyprenyl_synt_CS"/>
</dbReference>
<dbReference type="SFLD" id="SFLDG01017">
    <property type="entry name" value="Polyprenyl_Transferase_Like"/>
    <property type="match status" value="1"/>
</dbReference>
<dbReference type="InterPro" id="IPR009057">
    <property type="entry name" value="Homeodomain-like_sf"/>
</dbReference>
<evidence type="ECO:0008006" key="7">
    <source>
        <dbReference type="Google" id="ProtNLM"/>
    </source>
</evidence>
<dbReference type="Pfam" id="PF05225">
    <property type="entry name" value="HTH_psq"/>
    <property type="match status" value="1"/>
</dbReference>
<dbReference type="SUPFAM" id="SSF48576">
    <property type="entry name" value="Terpenoid synthases"/>
    <property type="match status" value="1"/>
</dbReference>
<reference evidence="5 6" key="1">
    <citation type="submission" date="2022-12" db="EMBL/GenBank/DDBJ databases">
        <title>Chromosome-level genome of Tegillarca granosa.</title>
        <authorList>
            <person name="Kim J."/>
        </authorList>
    </citation>
    <scope>NUCLEOTIDE SEQUENCE [LARGE SCALE GENOMIC DNA]</scope>
    <source>
        <strain evidence="5">Teg-2019</strain>
        <tissue evidence="5">Adductor muscle</tissue>
    </source>
</reference>
<dbReference type="InterPro" id="IPR000092">
    <property type="entry name" value="Polyprenyl_synt"/>
</dbReference>
<evidence type="ECO:0000313" key="5">
    <source>
        <dbReference type="EMBL" id="KAJ8318130.1"/>
    </source>
</evidence>
<dbReference type="PROSITE" id="PS00444">
    <property type="entry name" value="POLYPRENYL_SYNTHASE_2"/>
    <property type="match status" value="1"/>
</dbReference>
<evidence type="ECO:0000313" key="6">
    <source>
        <dbReference type="Proteomes" id="UP001217089"/>
    </source>
</evidence>
<organism evidence="5 6">
    <name type="scientific">Tegillarca granosa</name>
    <name type="common">Malaysian cockle</name>
    <name type="synonym">Anadara granosa</name>
    <dbReference type="NCBI Taxonomy" id="220873"/>
    <lineage>
        <taxon>Eukaryota</taxon>
        <taxon>Metazoa</taxon>
        <taxon>Spiralia</taxon>
        <taxon>Lophotrochozoa</taxon>
        <taxon>Mollusca</taxon>
        <taxon>Bivalvia</taxon>
        <taxon>Autobranchia</taxon>
        <taxon>Pteriomorphia</taxon>
        <taxon>Arcoida</taxon>
        <taxon>Arcoidea</taxon>
        <taxon>Arcidae</taxon>
        <taxon>Tegillarca</taxon>
    </lineage>
</organism>
<sequence length="825" mass="93897">MTSLPIKTSFITTDKVRRKRRKKYRSYSPTALTNAFKAVTQECMSVHKASKIFSVPETTLRDRISGRVRTLKSGPAPLLNVEEEGVLAAHFHALGSMGYHFSRAEVLEIASDFIISKGMRDKDNPLSHTWFYAFMTRWPELEMIRFQHLSNMRARALSDECTNFYFCELKNILEEYSILDCPECIYFVEEHDINTDHVQAFASEGTPPVNPLLATIIGCGNGSGESIPPFFVLPGQGLSSDALNGCTEGVGASSSDDGQPTAEIFQTFLHDHFMKYMKRESPDQAIILLYNANRSYIPLSIIDNARDNNIILFALPAYISHILQLDGIHCLRQFDSILAEERQKFMKLNQTNITSSNVSEVACTAYKEAFSAENLKTSFNKAGIIPFNKNIMDNSRFLPIPENIQVKTEVLDDYEGMENGNSEIYPMEMQIQTTATNYTTENDESQNDTDSSQIIPSSVTMFRKSVNTRHRYSISAGSFREKRYSRGSHDSDTNMINKREMHNYQNGYDTVHKPQRKFVTGRMCNSLPKGHNTDNNVLLEPYDYICQIPGKQIRTKLAAAFDSWLNIPSDKLKIIGEATQMLHNASLLIDDIEDNSKLRRGIPVAHNIYGVAHTINSANYVYFLGLEKVLQLNHPDATKVFTEQLLELHRGQGMDIYWRDTVQCPTEDEYKQMVIRKTGGLFGLAVRLMQLFSENKSDFKPLLDSLGLYFQIRDDYANMVSKEYEANKSYCEDLTEGKFSFPTIHAIKFSSASNQILSILRQRTTDNDVKKYCVECLEKAGSFDYTRQTLIDLEQRIFQLIEEHGGNLILSGLVNELRKLYREGK</sequence>
<gene>
    <name evidence="5" type="ORF">KUTeg_003221</name>
</gene>
<keyword evidence="1" id="KW-0479">Metal-binding</keyword>
<evidence type="ECO:0000256" key="2">
    <source>
        <dbReference type="ARBA" id="ARBA00022842"/>
    </source>
</evidence>
<dbReference type="PANTHER" id="PTHR12001:SF44">
    <property type="entry name" value="GERANYLGERANYL PYROPHOSPHATE SYNTHASE"/>
    <property type="match status" value="1"/>
</dbReference>
<dbReference type="Pfam" id="PF00348">
    <property type="entry name" value="polyprenyl_synt"/>
    <property type="match status" value="1"/>
</dbReference>
<evidence type="ECO:0000259" key="3">
    <source>
        <dbReference type="Pfam" id="PF03184"/>
    </source>
</evidence>
<feature type="domain" description="DDE-1" evidence="3">
    <location>
        <begin position="215"/>
        <end position="353"/>
    </location>
</feature>
<dbReference type="EMBL" id="JARBDR010000214">
    <property type="protein sequence ID" value="KAJ8318130.1"/>
    <property type="molecule type" value="Genomic_DNA"/>
</dbReference>
<comment type="caution">
    <text evidence="5">The sequence shown here is derived from an EMBL/GenBank/DDBJ whole genome shotgun (WGS) entry which is preliminary data.</text>
</comment>
<dbReference type="InterPro" id="IPR004875">
    <property type="entry name" value="DDE_SF_endonuclease_dom"/>
</dbReference>
<protein>
    <recommendedName>
        <fullName evidence="7">Geranylgeranyl pyrophosphate synthase</fullName>
    </recommendedName>
</protein>
<dbReference type="SFLD" id="SFLDS00005">
    <property type="entry name" value="Isoprenoid_Synthase_Type_I"/>
    <property type="match status" value="1"/>
</dbReference>
<dbReference type="PROSITE" id="PS00723">
    <property type="entry name" value="POLYPRENYL_SYNTHASE_1"/>
    <property type="match status" value="1"/>
</dbReference>
<dbReference type="InterPro" id="IPR008949">
    <property type="entry name" value="Isoprenoid_synthase_dom_sf"/>
</dbReference>
<feature type="domain" description="HTH psq-type" evidence="4">
    <location>
        <begin position="28"/>
        <end position="68"/>
    </location>
</feature>
<proteinExistence type="predicted"/>
<evidence type="ECO:0000256" key="1">
    <source>
        <dbReference type="ARBA" id="ARBA00022723"/>
    </source>
</evidence>
<name>A0ABQ9FPE3_TEGGR</name>
<dbReference type="SUPFAM" id="SSF46689">
    <property type="entry name" value="Homeodomain-like"/>
    <property type="match status" value="1"/>
</dbReference>
<dbReference type="Pfam" id="PF03184">
    <property type="entry name" value="DDE_1"/>
    <property type="match status" value="1"/>
</dbReference>
<dbReference type="Proteomes" id="UP001217089">
    <property type="component" value="Unassembled WGS sequence"/>
</dbReference>
<keyword evidence="2" id="KW-0460">Magnesium</keyword>
<dbReference type="Gene3D" id="1.10.600.10">
    <property type="entry name" value="Farnesyl Diphosphate Synthase"/>
    <property type="match status" value="1"/>
</dbReference>
<dbReference type="PANTHER" id="PTHR12001">
    <property type="entry name" value="GERANYLGERANYL PYROPHOSPHATE SYNTHASE"/>
    <property type="match status" value="1"/>
</dbReference>